<dbReference type="CDD" id="cd00586">
    <property type="entry name" value="4HBT"/>
    <property type="match status" value="1"/>
</dbReference>
<proteinExistence type="inferred from homology"/>
<dbReference type="SUPFAM" id="SSF54637">
    <property type="entry name" value="Thioesterase/thiol ester dehydrase-isomerase"/>
    <property type="match status" value="1"/>
</dbReference>
<comment type="caution">
    <text evidence="3">The sequence shown here is derived from an EMBL/GenBank/DDBJ whole genome shotgun (WGS) entry which is preliminary data.</text>
</comment>
<dbReference type="EMBL" id="FXAE01000063">
    <property type="protein sequence ID" value="SMF62165.1"/>
    <property type="molecule type" value="Genomic_DNA"/>
</dbReference>
<name>A0ABY1M4J4_9BACL</name>
<dbReference type="Proteomes" id="UP000192939">
    <property type="component" value="Unassembled WGS sequence"/>
</dbReference>
<sequence length="157" mass="18128">MNRTEARYDLDMIVTWGDCDAAGISYYAKNFDWFTNGRMRLLESYGLPYMSAFHHQGISLVCLTADCQYKKMLRPEERVTLSTWISSLTRSRMAFSYQLYKEGGVLAAEGMTTHAYVDEHGQPVNLEKRHPELWNQLTETHRQRSEQVRESGGSPHA</sequence>
<dbReference type="InterPro" id="IPR050563">
    <property type="entry name" value="4-hydroxybenzoyl-CoA_TE"/>
</dbReference>
<keyword evidence="2 3" id="KW-0378">Hydrolase</keyword>
<reference evidence="3 4" key="1">
    <citation type="submission" date="2017-04" db="EMBL/GenBank/DDBJ databases">
        <authorList>
            <person name="Varghese N."/>
            <person name="Submissions S."/>
        </authorList>
    </citation>
    <scope>NUCLEOTIDE SEQUENCE [LARGE SCALE GENOMIC DNA]</scope>
    <source>
        <strain evidence="3 4">J12</strain>
    </source>
</reference>
<evidence type="ECO:0000313" key="3">
    <source>
        <dbReference type="EMBL" id="SMF62165.1"/>
    </source>
</evidence>
<keyword evidence="4" id="KW-1185">Reference proteome</keyword>
<dbReference type="Pfam" id="PF13279">
    <property type="entry name" value="4HBT_2"/>
    <property type="match status" value="1"/>
</dbReference>
<dbReference type="InterPro" id="IPR006684">
    <property type="entry name" value="YbgC/YbaW"/>
</dbReference>
<dbReference type="PIRSF" id="PIRSF003230">
    <property type="entry name" value="YbgC"/>
    <property type="match status" value="1"/>
</dbReference>
<dbReference type="PANTHER" id="PTHR31793">
    <property type="entry name" value="4-HYDROXYBENZOYL-COA THIOESTERASE FAMILY MEMBER"/>
    <property type="match status" value="1"/>
</dbReference>
<evidence type="ECO:0000313" key="4">
    <source>
        <dbReference type="Proteomes" id="UP000192939"/>
    </source>
</evidence>
<protein>
    <submittedName>
        <fullName evidence="3">Acyl-CoA thioester hydrolase</fullName>
    </submittedName>
</protein>
<evidence type="ECO:0000256" key="2">
    <source>
        <dbReference type="ARBA" id="ARBA00022801"/>
    </source>
</evidence>
<dbReference type="Gene3D" id="3.10.129.10">
    <property type="entry name" value="Hotdog Thioesterase"/>
    <property type="match status" value="1"/>
</dbReference>
<accession>A0ABY1M4J4</accession>
<organism evidence="3 4">
    <name type="scientific">Paenibacillus barengoltzii J12</name>
    <dbReference type="NCBI Taxonomy" id="935846"/>
    <lineage>
        <taxon>Bacteria</taxon>
        <taxon>Bacillati</taxon>
        <taxon>Bacillota</taxon>
        <taxon>Bacilli</taxon>
        <taxon>Bacillales</taxon>
        <taxon>Paenibacillaceae</taxon>
        <taxon>Paenibacillus</taxon>
    </lineage>
</organism>
<dbReference type="GO" id="GO:0016787">
    <property type="term" value="F:hydrolase activity"/>
    <property type="evidence" value="ECO:0007669"/>
    <property type="project" value="UniProtKB-KW"/>
</dbReference>
<dbReference type="PANTHER" id="PTHR31793:SF27">
    <property type="entry name" value="NOVEL THIOESTERASE SUPERFAMILY DOMAIN AND SAPOSIN A-TYPE DOMAIN CONTAINING PROTEIN (0610012H03RIK)"/>
    <property type="match status" value="1"/>
</dbReference>
<comment type="similarity">
    <text evidence="1">Belongs to the 4-hydroxybenzoyl-CoA thioesterase family.</text>
</comment>
<evidence type="ECO:0000256" key="1">
    <source>
        <dbReference type="ARBA" id="ARBA00005953"/>
    </source>
</evidence>
<dbReference type="InterPro" id="IPR029069">
    <property type="entry name" value="HotDog_dom_sf"/>
</dbReference>
<dbReference type="RefSeq" id="WP_051417068.1">
    <property type="nucleotide sequence ID" value="NZ_FXAE01000063.1"/>
</dbReference>
<gene>
    <name evidence="3" type="ORF">SAMN02744124_04041</name>
</gene>